<gene>
    <name evidence="1" type="ORF">COV59_03545</name>
</gene>
<protein>
    <recommendedName>
        <fullName evidence="3">Sugar 3,4-ketoisomerase QdtA cupin domain-containing protein</fullName>
    </recommendedName>
</protein>
<dbReference type="SUPFAM" id="SSF51182">
    <property type="entry name" value="RmlC-like cupins"/>
    <property type="match status" value="1"/>
</dbReference>
<accession>A0A2H0N5Q4</accession>
<name>A0A2H0N5Q4_9BACT</name>
<dbReference type="InterPro" id="IPR014710">
    <property type="entry name" value="RmlC-like_jellyroll"/>
</dbReference>
<dbReference type="Proteomes" id="UP000229600">
    <property type="component" value="Unassembled WGS sequence"/>
</dbReference>
<sequence>MGNSGGGEDFIKIFHFQQDTSKEGRVLSTARIGDTYMSRLVLDPGVTSGNYYHKKTRIMFYVGNNPVLATFVQVNTGERKQILFQPGKKAVHVPEYVAFSTKNVGEEEAVIVFLSNHPLRSADDVFPFDVE</sequence>
<proteinExistence type="predicted"/>
<dbReference type="EMBL" id="PCWN01000007">
    <property type="protein sequence ID" value="PIR04229.1"/>
    <property type="molecule type" value="Genomic_DNA"/>
</dbReference>
<dbReference type="AlphaFoldDB" id="A0A2H0N5Q4"/>
<dbReference type="InterPro" id="IPR011051">
    <property type="entry name" value="RmlC_Cupin_sf"/>
</dbReference>
<comment type="caution">
    <text evidence="1">The sequence shown here is derived from an EMBL/GenBank/DDBJ whole genome shotgun (WGS) entry which is preliminary data.</text>
</comment>
<evidence type="ECO:0008006" key="3">
    <source>
        <dbReference type="Google" id="ProtNLM"/>
    </source>
</evidence>
<evidence type="ECO:0000313" key="2">
    <source>
        <dbReference type="Proteomes" id="UP000229600"/>
    </source>
</evidence>
<dbReference type="CDD" id="cd02208">
    <property type="entry name" value="cupin_RmlC-like"/>
    <property type="match status" value="1"/>
</dbReference>
<reference evidence="1 2" key="1">
    <citation type="submission" date="2017-09" db="EMBL/GenBank/DDBJ databases">
        <title>Depth-based differentiation of microbial function through sediment-hosted aquifers and enrichment of novel symbionts in the deep terrestrial subsurface.</title>
        <authorList>
            <person name="Probst A.J."/>
            <person name="Ladd B."/>
            <person name="Jarett J.K."/>
            <person name="Geller-Mcgrath D.E."/>
            <person name="Sieber C.M."/>
            <person name="Emerson J.B."/>
            <person name="Anantharaman K."/>
            <person name="Thomas B.C."/>
            <person name="Malmstrom R."/>
            <person name="Stieglmeier M."/>
            <person name="Klingl A."/>
            <person name="Woyke T."/>
            <person name="Ryan C.M."/>
            <person name="Banfield J.F."/>
        </authorList>
    </citation>
    <scope>NUCLEOTIDE SEQUENCE [LARGE SCALE GENOMIC DNA]</scope>
    <source>
        <strain evidence="1">CG11_big_fil_rev_8_21_14_0_20_39_34</strain>
    </source>
</reference>
<organism evidence="1 2">
    <name type="scientific">Candidatus Magasanikbacteria bacterium CG11_big_fil_rev_8_21_14_0_20_39_34</name>
    <dbReference type="NCBI Taxonomy" id="1974653"/>
    <lineage>
        <taxon>Bacteria</taxon>
        <taxon>Candidatus Magasanikiibacteriota</taxon>
    </lineage>
</organism>
<evidence type="ECO:0000313" key="1">
    <source>
        <dbReference type="EMBL" id="PIR04229.1"/>
    </source>
</evidence>
<dbReference type="Gene3D" id="2.60.120.10">
    <property type="entry name" value="Jelly Rolls"/>
    <property type="match status" value="1"/>
</dbReference>